<gene>
    <name evidence="1" type="ORF">UFOVP116_298</name>
</gene>
<dbReference type="InterPro" id="IPR034154">
    <property type="entry name" value="TOPRIM_DnaG/twinkle"/>
</dbReference>
<sequence length="181" mass="20180">MCYNIHMNNIEQHLRQRHVDLNLHRVFIDEINGVATFPLFNLSGQMVGFQQYRPGASKERKNDPRAGRYFTHRSSHTLAVFGVESLYLNPNILFVTEGIFDAVRLTEVGAPAIAVLSNNPTADLANFLLCTNRKIIAVCDFDAAGKKLAAFGDVAVIMDSKDLGDASQETVDNLVKKFMFC</sequence>
<name>A0A6J5LAU8_9CAUD</name>
<protein>
    <submittedName>
        <fullName evidence="1">Archaeal primase DnaG/twinkle, TOPRIM domain</fullName>
    </submittedName>
</protein>
<organism evidence="1">
    <name type="scientific">uncultured Caudovirales phage</name>
    <dbReference type="NCBI Taxonomy" id="2100421"/>
    <lineage>
        <taxon>Viruses</taxon>
        <taxon>Duplodnaviria</taxon>
        <taxon>Heunggongvirae</taxon>
        <taxon>Uroviricota</taxon>
        <taxon>Caudoviricetes</taxon>
        <taxon>Peduoviridae</taxon>
        <taxon>Maltschvirus</taxon>
        <taxon>Maltschvirus maltsch</taxon>
    </lineage>
</organism>
<evidence type="ECO:0000313" key="1">
    <source>
        <dbReference type="EMBL" id="CAB4130157.1"/>
    </source>
</evidence>
<dbReference type="CDD" id="cd01029">
    <property type="entry name" value="TOPRIM_primases"/>
    <property type="match status" value="1"/>
</dbReference>
<reference evidence="1" key="1">
    <citation type="submission" date="2020-04" db="EMBL/GenBank/DDBJ databases">
        <authorList>
            <person name="Chiriac C."/>
            <person name="Salcher M."/>
            <person name="Ghai R."/>
            <person name="Kavagutti S V."/>
        </authorList>
    </citation>
    <scope>NUCLEOTIDE SEQUENCE</scope>
</reference>
<dbReference type="SUPFAM" id="SSF56731">
    <property type="entry name" value="DNA primase core"/>
    <property type="match status" value="1"/>
</dbReference>
<accession>A0A6J5LAU8</accession>
<dbReference type="Pfam" id="PF13155">
    <property type="entry name" value="Toprim_2"/>
    <property type="match status" value="1"/>
</dbReference>
<dbReference type="EMBL" id="LR796237">
    <property type="protein sequence ID" value="CAB4130157.1"/>
    <property type="molecule type" value="Genomic_DNA"/>
</dbReference>
<dbReference type="Gene3D" id="3.40.1360.10">
    <property type="match status" value="1"/>
</dbReference>
<proteinExistence type="predicted"/>